<dbReference type="InterPro" id="IPR008984">
    <property type="entry name" value="SMAD_FHA_dom_sf"/>
</dbReference>
<dbReference type="Gene3D" id="2.60.200.20">
    <property type="match status" value="1"/>
</dbReference>
<proteinExistence type="predicted"/>
<dbReference type="Pfam" id="PF00498">
    <property type="entry name" value="FHA"/>
    <property type="match status" value="1"/>
</dbReference>
<protein>
    <submittedName>
        <fullName evidence="3">FHA domain protein</fullName>
    </submittedName>
</protein>
<dbReference type="AlphaFoldDB" id="A0A517R459"/>
<feature type="domain" description="FHA" evidence="2">
    <location>
        <begin position="21"/>
        <end position="70"/>
    </location>
</feature>
<name>A0A517R459_9PLAN</name>
<dbReference type="InterPro" id="IPR050923">
    <property type="entry name" value="Cell_Proc_Reg/RNA_Proc"/>
</dbReference>
<dbReference type="EMBL" id="CP036268">
    <property type="protein sequence ID" value="QDT38656.1"/>
    <property type="molecule type" value="Genomic_DNA"/>
</dbReference>
<organism evidence="3 4">
    <name type="scientific">Stratiformator vulcanicus</name>
    <dbReference type="NCBI Taxonomy" id="2527980"/>
    <lineage>
        <taxon>Bacteria</taxon>
        <taxon>Pseudomonadati</taxon>
        <taxon>Planctomycetota</taxon>
        <taxon>Planctomycetia</taxon>
        <taxon>Planctomycetales</taxon>
        <taxon>Planctomycetaceae</taxon>
        <taxon>Stratiformator</taxon>
    </lineage>
</organism>
<dbReference type="PANTHER" id="PTHR23308">
    <property type="entry name" value="NUCLEAR INHIBITOR OF PROTEIN PHOSPHATASE-1"/>
    <property type="match status" value="1"/>
</dbReference>
<feature type="compositionally biased region" description="Basic and acidic residues" evidence="1">
    <location>
        <begin position="100"/>
        <end position="139"/>
    </location>
</feature>
<sequence>MHGELIPIGGGDPVPLVKQELTIGRRRTCDIVLEYPKVSGEHCILEIINGYWKARDNHSQNGTKVNGERIDEHWLMPGDTLTIARKFTYEIQYEPMSSERPQDPQDDQERSLIERAGIERRSPSRSGRPAERTRERDPMSRSWGDDDEEIRRLLDD</sequence>
<accession>A0A517R459</accession>
<dbReference type="PROSITE" id="PS50006">
    <property type="entry name" value="FHA_DOMAIN"/>
    <property type="match status" value="1"/>
</dbReference>
<dbReference type="KEGG" id="svp:Pan189_30510"/>
<evidence type="ECO:0000313" key="4">
    <source>
        <dbReference type="Proteomes" id="UP000317318"/>
    </source>
</evidence>
<evidence type="ECO:0000313" key="3">
    <source>
        <dbReference type="EMBL" id="QDT38656.1"/>
    </source>
</evidence>
<dbReference type="RefSeq" id="WP_310820535.1">
    <property type="nucleotide sequence ID" value="NZ_CP036268.1"/>
</dbReference>
<feature type="region of interest" description="Disordered" evidence="1">
    <location>
        <begin position="93"/>
        <end position="156"/>
    </location>
</feature>
<evidence type="ECO:0000259" key="2">
    <source>
        <dbReference type="PROSITE" id="PS50006"/>
    </source>
</evidence>
<reference evidence="3 4" key="1">
    <citation type="submission" date="2019-02" db="EMBL/GenBank/DDBJ databases">
        <title>Deep-cultivation of Planctomycetes and their phenomic and genomic characterization uncovers novel biology.</title>
        <authorList>
            <person name="Wiegand S."/>
            <person name="Jogler M."/>
            <person name="Boedeker C."/>
            <person name="Pinto D."/>
            <person name="Vollmers J."/>
            <person name="Rivas-Marin E."/>
            <person name="Kohn T."/>
            <person name="Peeters S.H."/>
            <person name="Heuer A."/>
            <person name="Rast P."/>
            <person name="Oberbeckmann S."/>
            <person name="Bunk B."/>
            <person name="Jeske O."/>
            <person name="Meyerdierks A."/>
            <person name="Storesund J.E."/>
            <person name="Kallscheuer N."/>
            <person name="Luecker S."/>
            <person name="Lage O.M."/>
            <person name="Pohl T."/>
            <person name="Merkel B.J."/>
            <person name="Hornburger P."/>
            <person name="Mueller R.-W."/>
            <person name="Bruemmer F."/>
            <person name="Labrenz M."/>
            <person name="Spormann A.M."/>
            <person name="Op den Camp H."/>
            <person name="Overmann J."/>
            <person name="Amann R."/>
            <person name="Jetten M.S.M."/>
            <person name="Mascher T."/>
            <person name="Medema M.H."/>
            <person name="Devos D.P."/>
            <person name="Kaster A.-K."/>
            <person name="Ovreas L."/>
            <person name="Rohde M."/>
            <person name="Galperin M.Y."/>
            <person name="Jogler C."/>
        </authorList>
    </citation>
    <scope>NUCLEOTIDE SEQUENCE [LARGE SCALE GENOMIC DNA]</scope>
    <source>
        <strain evidence="3 4">Pan189</strain>
    </source>
</reference>
<dbReference type="Proteomes" id="UP000317318">
    <property type="component" value="Chromosome"/>
</dbReference>
<dbReference type="SUPFAM" id="SSF49879">
    <property type="entry name" value="SMAD/FHA domain"/>
    <property type="match status" value="1"/>
</dbReference>
<gene>
    <name evidence="3" type="ORF">Pan189_30510</name>
</gene>
<dbReference type="InterPro" id="IPR000253">
    <property type="entry name" value="FHA_dom"/>
</dbReference>
<evidence type="ECO:0000256" key="1">
    <source>
        <dbReference type="SAM" id="MobiDB-lite"/>
    </source>
</evidence>
<keyword evidence="4" id="KW-1185">Reference proteome</keyword>
<dbReference type="SMART" id="SM00240">
    <property type="entry name" value="FHA"/>
    <property type="match status" value="1"/>
</dbReference>
<dbReference type="CDD" id="cd00060">
    <property type="entry name" value="FHA"/>
    <property type="match status" value="1"/>
</dbReference>